<dbReference type="PANTHER" id="PTHR33877">
    <property type="entry name" value="SLL1193 PROTEIN"/>
    <property type="match status" value="1"/>
</dbReference>
<dbReference type="InterPro" id="IPR047693">
    <property type="entry name" value="RNA-guided_IscB-like"/>
</dbReference>
<dbReference type="Pfam" id="PF14239">
    <property type="entry name" value="RRXRR"/>
    <property type="match status" value="1"/>
</dbReference>
<reference evidence="4" key="1">
    <citation type="journal article" date="2019" name="Int. J. Syst. Evol. Microbiol.">
        <title>The Global Catalogue of Microorganisms (GCM) 10K type strain sequencing project: providing services to taxonomists for standard genome sequencing and annotation.</title>
        <authorList>
            <consortium name="The Broad Institute Genomics Platform"/>
            <consortium name="The Broad Institute Genome Sequencing Center for Infectious Disease"/>
            <person name="Wu L."/>
            <person name="Ma J."/>
        </authorList>
    </citation>
    <scope>NUCLEOTIDE SEQUENCE [LARGE SCALE GENOMIC DNA]</scope>
    <source>
        <strain evidence="4">JCM 4376</strain>
    </source>
</reference>
<dbReference type="Gene3D" id="1.10.30.50">
    <property type="match status" value="1"/>
</dbReference>
<dbReference type="NCBIfam" id="NF040563">
    <property type="entry name" value="guided_IscB"/>
    <property type="match status" value="1"/>
</dbReference>
<name>A0ABQ2W8U9_9ACTN</name>
<dbReference type="InterPro" id="IPR003615">
    <property type="entry name" value="HNH_nuc"/>
</dbReference>
<dbReference type="Pfam" id="PF01844">
    <property type="entry name" value="HNH"/>
    <property type="match status" value="1"/>
</dbReference>
<dbReference type="InterPro" id="IPR002711">
    <property type="entry name" value="HNH"/>
</dbReference>
<dbReference type="CDD" id="cd00085">
    <property type="entry name" value="HNHc"/>
    <property type="match status" value="1"/>
</dbReference>
<dbReference type="InterPro" id="IPR052892">
    <property type="entry name" value="NA-targeting_endonuclease"/>
</dbReference>
<dbReference type="Proteomes" id="UP000660675">
    <property type="component" value="Unassembled WGS sequence"/>
</dbReference>
<comment type="caution">
    <text evidence="3">The sequence shown here is derived from an EMBL/GenBank/DDBJ whole genome shotgun (WGS) entry which is preliminary data.</text>
</comment>
<accession>A0ABQ2W8U9</accession>
<proteinExistence type="predicted"/>
<evidence type="ECO:0000313" key="4">
    <source>
        <dbReference type="Proteomes" id="UP000660675"/>
    </source>
</evidence>
<dbReference type="PANTHER" id="PTHR33877:SF2">
    <property type="entry name" value="OS07G0170200 PROTEIN"/>
    <property type="match status" value="1"/>
</dbReference>
<feature type="region of interest" description="Disordered" evidence="1">
    <location>
        <begin position="94"/>
        <end position="128"/>
    </location>
</feature>
<evidence type="ECO:0000259" key="2">
    <source>
        <dbReference type="SMART" id="SM00507"/>
    </source>
</evidence>
<dbReference type="InterPro" id="IPR025938">
    <property type="entry name" value="RRXRR_dom"/>
</dbReference>
<feature type="domain" description="HNH nuclease" evidence="2">
    <location>
        <begin position="184"/>
        <end position="235"/>
    </location>
</feature>
<protein>
    <recommendedName>
        <fullName evidence="2">HNH nuclease domain-containing protein</fullName>
    </recommendedName>
</protein>
<organism evidence="3 4">
    <name type="scientific">Streptomyces gelaticus</name>
    <dbReference type="NCBI Taxonomy" id="285446"/>
    <lineage>
        <taxon>Bacteria</taxon>
        <taxon>Bacillati</taxon>
        <taxon>Actinomycetota</taxon>
        <taxon>Actinomycetes</taxon>
        <taxon>Kitasatosporales</taxon>
        <taxon>Streptomycetaceae</taxon>
        <taxon>Streptomyces</taxon>
    </lineage>
</organism>
<dbReference type="EMBL" id="BMTF01000026">
    <property type="protein sequence ID" value="GGV94018.1"/>
    <property type="molecule type" value="Genomic_DNA"/>
</dbReference>
<keyword evidence="4" id="KW-1185">Reference proteome</keyword>
<dbReference type="SMART" id="SM00507">
    <property type="entry name" value="HNHc"/>
    <property type="match status" value="1"/>
</dbReference>
<evidence type="ECO:0000256" key="1">
    <source>
        <dbReference type="SAM" id="MobiDB-lite"/>
    </source>
</evidence>
<feature type="compositionally biased region" description="Basic residues" evidence="1">
    <location>
        <begin position="94"/>
        <end position="121"/>
    </location>
</feature>
<evidence type="ECO:0000313" key="3">
    <source>
        <dbReference type="EMBL" id="GGV94018.1"/>
    </source>
</evidence>
<gene>
    <name evidence="3" type="ORF">GCM10015535_58280</name>
</gene>
<sequence>MPCHPARARQLLTNGRAVVARHTPFTIRLKDRTDADSQVDGVQLRIDPGSKGTGIAITETKQESTPDGAATTVRRGLMSIELRHRGWQIHRAMRQRAGYRRRRRSANRRYRARRSHNRTRPKGWLPPSVQHRVDTTLATAHRLSQYAPISEIHIEQVAFDTHAMSAGCDLTTAEYRSGTLAGTEIREYLLATWGRTCAYCGASGVPLNIDHIRPRSRGGSNRVSNLTLACISCNQAKGSTHVEEFLAHHPARLAAIRAQIKSPLRDAAVMNATRQLLTDALAGLGKPVLTWSGGRTKWNRTAMGLPKTHTLDALCVGQLNHEAGNRIVRVPQQVQVITATGRGSYARTTPDRYGFPRLTRARRKRHHGFATGDLVHASVPRGNWAGTWTGRVSVRASGKHSLGTPMGRFTVSHVHLRLLQRADGYAYSCRQEAAE</sequence>